<dbReference type="PROSITE" id="PS50931">
    <property type="entry name" value="HTH_LYSR"/>
    <property type="match status" value="1"/>
</dbReference>
<dbReference type="eggNOG" id="COG0583">
    <property type="taxonomic scope" value="Bacteria"/>
</dbReference>
<evidence type="ECO:0000313" key="7">
    <source>
        <dbReference type="EMBL" id="ACP26295.1"/>
    </source>
</evidence>
<keyword evidence="4" id="KW-0804">Transcription</keyword>
<evidence type="ECO:0000313" key="8">
    <source>
        <dbReference type="Proteomes" id="UP000001054"/>
    </source>
</evidence>
<evidence type="ECO:0000256" key="1">
    <source>
        <dbReference type="ARBA" id="ARBA00009437"/>
    </source>
</evidence>
<organism evidence="7 8">
    <name type="scientific">Sinorhizobium fredii (strain NBRC 101917 / NGR234)</name>
    <dbReference type="NCBI Taxonomy" id="394"/>
    <lineage>
        <taxon>Bacteria</taxon>
        <taxon>Pseudomonadati</taxon>
        <taxon>Pseudomonadota</taxon>
        <taxon>Alphaproteobacteria</taxon>
        <taxon>Hyphomicrobiales</taxon>
        <taxon>Rhizobiaceae</taxon>
        <taxon>Sinorhizobium/Ensifer group</taxon>
        <taxon>Sinorhizobium</taxon>
    </lineage>
</organism>
<keyword evidence="2" id="KW-0805">Transcription regulation</keyword>
<name>C3MH09_SINFN</name>
<dbReference type="InterPro" id="IPR036390">
    <property type="entry name" value="WH_DNA-bd_sf"/>
</dbReference>
<dbReference type="KEGG" id="rhi:NGR_c25380"/>
<dbReference type="InterPro" id="IPR000847">
    <property type="entry name" value="LysR_HTH_N"/>
</dbReference>
<dbReference type="GO" id="GO:0003700">
    <property type="term" value="F:DNA-binding transcription factor activity"/>
    <property type="evidence" value="ECO:0007669"/>
    <property type="project" value="InterPro"/>
</dbReference>
<dbReference type="EMBL" id="CP001389">
    <property type="protein sequence ID" value="ACP26295.1"/>
    <property type="molecule type" value="Genomic_DNA"/>
</dbReference>
<reference evidence="7 8" key="1">
    <citation type="journal article" date="2009" name="Appl. Environ. Microbiol.">
        <title>Rhizobium sp. strain NGR234 possesses a remarkable number of secretion systems.</title>
        <authorList>
            <person name="Schmeisser C."/>
            <person name="Liesegang H."/>
            <person name="Krysciak D."/>
            <person name="Bakkou N."/>
            <person name="Le Quere A."/>
            <person name="Wollherr A."/>
            <person name="Heinemeyer I."/>
            <person name="Morgenstern B."/>
            <person name="Pommerening-Roeser A."/>
            <person name="Flores M."/>
            <person name="Palacios R."/>
            <person name="Brenner S."/>
            <person name="Gottschalk G."/>
            <person name="Schmitz R.A."/>
            <person name="Broughton W.J."/>
            <person name="Perret X."/>
            <person name="Strittmatter A.W."/>
            <person name="Streit W.R."/>
        </authorList>
    </citation>
    <scope>NUCLEOTIDE SEQUENCE [LARGE SCALE GENOMIC DNA]</scope>
    <source>
        <strain evidence="8">NBRC 101917 / NGR234</strain>
    </source>
</reference>
<dbReference type="Gene3D" id="1.10.10.10">
    <property type="entry name" value="Winged helix-like DNA-binding domain superfamily/Winged helix DNA-binding domain"/>
    <property type="match status" value="1"/>
</dbReference>
<keyword evidence="3" id="KW-0238">DNA-binding</keyword>
<dbReference type="Gene3D" id="3.40.190.10">
    <property type="entry name" value="Periplasmic binding protein-like II"/>
    <property type="match status" value="2"/>
</dbReference>
<feature type="domain" description="HTH lysR-type" evidence="6">
    <location>
        <begin position="79"/>
        <end position="136"/>
    </location>
</feature>
<evidence type="ECO:0000256" key="5">
    <source>
        <dbReference type="SAM" id="MobiDB-lite"/>
    </source>
</evidence>
<comment type="similarity">
    <text evidence="1">Belongs to the LysR transcriptional regulatory family.</text>
</comment>
<dbReference type="GO" id="GO:0043565">
    <property type="term" value="F:sequence-specific DNA binding"/>
    <property type="evidence" value="ECO:0007669"/>
    <property type="project" value="TreeGrafter"/>
</dbReference>
<dbReference type="OrthoDB" id="9807765at2"/>
<feature type="region of interest" description="Disordered" evidence="5">
    <location>
        <begin position="1"/>
        <end position="30"/>
    </location>
</feature>
<dbReference type="Proteomes" id="UP000001054">
    <property type="component" value="Chromosome"/>
</dbReference>
<evidence type="ECO:0000256" key="4">
    <source>
        <dbReference type="ARBA" id="ARBA00023163"/>
    </source>
</evidence>
<gene>
    <name evidence="7" type="ordered locus">NGR_c25380</name>
</gene>
<feature type="region of interest" description="Disordered" evidence="5">
    <location>
        <begin position="381"/>
        <end position="420"/>
    </location>
</feature>
<evidence type="ECO:0000256" key="2">
    <source>
        <dbReference type="ARBA" id="ARBA00023015"/>
    </source>
</evidence>
<proteinExistence type="inferred from homology"/>
<dbReference type="PANTHER" id="PTHR30537:SF74">
    <property type="entry name" value="HTH-TYPE TRANSCRIPTIONAL REGULATOR TRPI"/>
    <property type="match status" value="1"/>
</dbReference>
<dbReference type="HOGENOM" id="CLU_039613_37_0_5"/>
<evidence type="ECO:0000256" key="3">
    <source>
        <dbReference type="ARBA" id="ARBA00023125"/>
    </source>
</evidence>
<dbReference type="InterPro" id="IPR036388">
    <property type="entry name" value="WH-like_DNA-bd_sf"/>
</dbReference>
<evidence type="ECO:0000259" key="6">
    <source>
        <dbReference type="PROSITE" id="PS50931"/>
    </source>
</evidence>
<dbReference type="Pfam" id="PF03466">
    <property type="entry name" value="LysR_substrate"/>
    <property type="match status" value="1"/>
</dbReference>
<feature type="compositionally biased region" description="Polar residues" evidence="5">
    <location>
        <begin position="392"/>
        <end position="405"/>
    </location>
</feature>
<dbReference type="InterPro" id="IPR005119">
    <property type="entry name" value="LysR_subst-bd"/>
</dbReference>
<dbReference type="Pfam" id="PF00126">
    <property type="entry name" value="HTH_1"/>
    <property type="match status" value="1"/>
</dbReference>
<dbReference type="STRING" id="394.NGR_c25380"/>
<feature type="compositionally biased region" description="Basic and acidic residues" evidence="5">
    <location>
        <begin position="13"/>
        <end position="30"/>
    </location>
</feature>
<dbReference type="InterPro" id="IPR058163">
    <property type="entry name" value="LysR-type_TF_proteobact-type"/>
</dbReference>
<keyword evidence="8" id="KW-1185">Reference proteome</keyword>
<dbReference type="SUPFAM" id="SSF46785">
    <property type="entry name" value="Winged helix' DNA-binding domain"/>
    <property type="match status" value="1"/>
</dbReference>
<dbReference type="PRINTS" id="PR00039">
    <property type="entry name" value="HTHLYSR"/>
</dbReference>
<dbReference type="PATRIC" id="fig|394.7.peg.5359"/>
<dbReference type="GO" id="GO:0006351">
    <property type="term" value="P:DNA-templated transcription"/>
    <property type="evidence" value="ECO:0007669"/>
    <property type="project" value="TreeGrafter"/>
</dbReference>
<protein>
    <submittedName>
        <fullName evidence="7">Transcriptional regulator, LysR family</fullName>
    </submittedName>
</protein>
<dbReference type="SUPFAM" id="SSF53850">
    <property type="entry name" value="Periplasmic binding protein-like II"/>
    <property type="match status" value="1"/>
</dbReference>
<dbReference type="AlphaFoldDB" id="C3MH09"/>
<accession>C3MH09</accession>
<dbReference type="PANTHER" id="PTHR30537">
    <property type="entry name" value="HTH-TYPE TRANSCRIPTIONAL REGULATOR"/>
    <property type="match status" value="1"/>
</dbReference>
<sequence length="420" mass="46726">MRRSLHVCRRGTKGREADRNRRYRRQDRPDQCSPGILPLLNLLGDKTSGKSIDIVIAFRVRKTHTSEVLPEPRVSSRLPPLNPLRAFEATARRGSVSAAARELNVTHGAISHQIRALELSFNAPLFERGGKRLRLTPQGALLLPAVTHAFAEIAAATAAMTRPATSGELRITCVPALLSFWMIPRLHQFTEQFPDVQLTLVASNDEVHLHSPDVDVCLLYGDGNWGDCWARLWSRLELFPVASPTLLNMRPLRSIRDLRDHVMLHGDDGREWNTWLAAADAADLQRGRQHFMSDARLSTEGALHNQGVALGDTITAGSLIARGELIAPFDLTVPANDAFFVACRNEVRAAPIVRVFIDWLFAALESDPMPELQTSARTIIRSRMPRPEGPDQKSTANGFQPVSSPKNRRLEGPQKRKIKS</sequence>
<feature type="compositionally biased region" description="Basic residues" evidence="5">
    <location>
        <begin position="1"/>
        <end position="12"/>
    </location>
</feature>